<sequence length="253" mass="28307">MRFSRIGFIVSVISAIVLIIFIFYAIFAFSPLRRTIPGYPDESSKKEAIRNAIRVDSLEKIISRWELYSENLRRVVDGEDPVKIDSIMRSGDTGYAKSREELEKTDSLLRENVMNEEQFGLTNRGHRNLPIEGKHFFTPLKGVISQGYDRLIHPFIDITAPANSVVAAVLDGTVISAGWNDDAGYTICIQHESDIVSIYKHNNKLLKSTGDKVTAGTPIALVGGTGTISTGEHLHFELWYRGEAVDPSKYINF</sequence>
<dbReference type="SUPFAM" id="SSF51261">
    <property type="entry name" value="Duplicated hybrid motif"/>
    <property type="match status" value="1"/>
</dbReference>
<organism evidence="4 5">
    <name type="scientific">Candidatus Cryptobacteroides intestinavium</name>
    <dbReference type="NCBI Taxonomy" id="2840766"/>
    <lineage>
        <taxon>Bacteria</taxon>
        <taxon>Pseudomonadati</taxon>
        <taxon>Bacteroidota</taxon>
        <taxon>Bacteroidia</taxon>
        <taxon>Bacteroidales</taxon>
        <taxon>Candidatus Cryptobacteroides</taxon>
    </lineage>
</organism>
<reference evidence="4" key="2">
    <citation type="journal article" date="2021" name="PeerJ">
        <title>Extensive microbial diversity within the chicken gut microbiome revealed by metagenomics and culture.</title>
        <authorList>
            <person name="Gilroy R."/>
            <person name="Ravi A."/>
            <person name="Getino M."/>
            <person name="Pursley I."/>
            <person name="Horton D.L."/>
            <person name="Alikhan N.F."/>
            <person name="Baker D."/>
            <person name="Gharbi K."/>
            <person name="Hall N."/>
            <person name="Watson M."/>
            <person name="Adriaenssens E.M."/>
            <person name="Foster-Nyarko E."/>
            <person name="Jarju S."/>
            <person name="Secka A."/>
            <person name="Antonio M."/>
            <person name="Oren A."/>
            <person name="Chaudhuri R.R."/>
            <person name="La Ragione R."/>
            <person name="Hildebrand F."/>
            <person name="Pallen M.J."/>
        </authorList>
    </citation>
    <scope>NUCLEOTIDE SEQUENCE</scope>
    <source>
        <strain evidence="4">B1-20833</strain>
    </source>
</reference>
<name>A0A9D9ENK7_9BACT</name>
<dbReference type="EMBL" id="JADIMI010000009">
    <property type="protein sequence ID" value="MBO8451401.1"/>
    <property type="molecule type" value="Genomic_DNA"/>
</dbReference>
<proteinExistence type="predicted"/>
<dbReference type="Gene3D" id="2.70.70.10">
    <property type="entry name" value="Glucose Permease (Domain IIA)"/>
    <property type="match status" value="1"/>
</dbReference>
<dbReference type="InterPro" id="IPR011055">
    <property type="entry name" value="Dup_hybrid_motif"/>
</dbReference>
<dbReference type="GO" id="GO:0004222">
    <property type="term" value="F:metalloendopeptidase activity"/>
    <property type="evidence" value="ECO:0007669"/>
    <property type="project" value="TreeGrafter"/>
</dbReference>
<evidence type="ECO:0000259" key="3">
    <source>
        <dbReference type="Pfam" id="PF01551"/>
    </source>
</evidence>
<evidence type="ECO:0000313" key="4">
    <source>
        <dbReference type="EMBL" id="MBO8451401.1"/>
    </source>
</evidence>
<dbReference type="InterPro" id="IPR016047">
    <property type="entry name" value="M23ase_b-sheet_dom"/>
</dbReference>
<keyword evidence="2" id="KW-0472">Membrane</keyword>
<keyword evidence="2" id="KW-0812">Transmembrane</keyword>
<evidence type="ECO:0000313" key="5">
    <source>
        <dbReference type="Proteomes" id="UP000823661"/>
    </source>
</evidence>
<dbReference type="AlphaFoldDB" id="A0A9D9ENK7"/>
<dbReference type="CDD" id="cd12797">
    <property type="entry name" value="M23_peptidase"/>
    <property type="match status" value="1"/>
</dbReference>
<evidence type="ECO:0000256" key="1">
    <source>
        <dbReference type="ARBA" id="ARBA00022729"/>
    </source>
</evidence>
<evidence type="ECO:0000256" key="2">
    <source>
        <dbReference type="SAM" id="Phobius"/>
    </source>
</evidence>
<reference evidence="4" key="1">
    <citation type="submission" date="2020-10" db="EMBL/GenBank/DDBJ databases">
        <authorList>
            <person name="Gilroy R."/>
        </authorList>
    </citation>
    <scope>NUCLEOTIDE SEQUENCE</scope>
    <source>
        <strain evidence="4">B1-20833</strain>
    </source>
</reference>
<dbReference type="Pfam" id="PF01551">
    <property type="entry name" value="Peptidase_M23"/>
    <property type="match status" value="1"/>
</dbReference>
<dbReference type="InterPro" id="IPR050570">
    <property type="entry name" value="Cell_wall_metabolism_enzyme"/>
</dbReference>
<dbReference type="PANTHER" id="PTHR21666">
    <property type="entry name" value="PEPTIDASE-RELATED"/>
    <property type="match status" value="1"/>
</dbReference>
<comment type="caution">
    <text evidence="4">The sequence shown here is derived from an EMBL/GenBank/DDBJ whole genome shotgun (WGS) entry which is preliminary data.</text>
</comment>
<accession>A0A9D9ENK7</accession>
<protein>
    <submittedName>
        <fullName evidence="4">M23 family metallopeptidase</fullName>
    </submittedName>
</protein>
<dbReference type="Proteomes" id="UP000823661">
    <property type="component" value="Unassembled WGS sequence"/>
</dbReference>
<feature type="domain" description="M23ase beta-sheet core" evidence="3">
    <location>
        <begin position="153"/>
        <end position="247"/>
    </location>
</feature>
<gene>
    <name evidence="4" type="ORF">IAC06_00755</name>
</gene>
<keyword evidence="1" id="KW-0732">Signal</keyword>
<feature type="transmembrane region" description="Helical" evidence="2">
    <location>
        <begin position="6"/>
        <end position="27"/>
    </location>
</feature>
<keyword evidence="2" id="KW-1133">Transmembrane helix</keyword>
<dbReference type="PANTHER" id="PTHR21666:SF289">
    <property type="entry name" value="L-ALA--D-GLU ENDOPEPTIDASE"/>
    <property type="match status" value="1"/>
</dbReference>